<gene>
    <name evidence="1" type="ORF">PQR57_28330</name>
</gene>
<sequence length="99" mass="10783">MQMSENDQFDGSRVDAFARQTVLQPVVESGIRLGVALRCARAGTRPGIDDDRLASAAQQPRNTRRVQARGTAVLAVQKTRALMVDDIAAADRYDGECHV</sequence>
<dbReference type="Proteomes" id="UP001629230">
    <property type="component" value="Unassembled WGS sequence"/>
</dbReference>
<organism evidence="1 2">
    <name type="scientific">Paraburkholderia dipogonis</name>
    <dbReference type="NCBI Taxonomy" id="1211383"/>
    <lineage>
        <taxon>Bacteria</taxon>
        <taxon>Pseudomonadati</taxon>
        <taxon>Pseudomonadota</taxon>
        <taxon>Betaproteobacteria</taxon>
        <taxon>Burkholderiales</taxon>
        <taxon>Burkholderiaceae</taxon>
        <taxon>Paraburkholderia</taxon>
    </lineage>
</organism>
<evidence type="ECO:0000313" key="1">
    <source>
        <dbReference type="EMBL" id="MFM0004915.1"/>
    </source>
</evidence>
<evidence type="ECO:0000313" key="2">
    <source>
        <dbReference type="Proteomes" id="UP001629230"/>
    </source>
</evidence>
<reference evidence="1 2" key="1">
    <citation type="journal article" date="2024" name="Chem. Sci.">
        <title>Discovery of megapolipeptins by genome mining of a Burkholderiales bacteria collection.</title>
        <authorList>
            <person name="Paulo B.S."/>
            <person name="Recchia M.J.J."/>
            <person name="Lee S."/>
            <person name="Fergusson C.H."/>
            <person name="Romanowski S.B."/>
            <person name="Hernandez A."/>
            <person name="Krull N."/>
            <person name="Liu D.Y."/>
            <person name="Cavanagh H."/>
            <person name="Bos A."/>
            <person name="Gray C.A."/>
            <person name="Murphy B.T."/>
            <person name="Linington R.G."/>
            <person name="Eustaquio A.S."/>
        </authorList>
    </citation>
    <scope>NUCLEOTIDE SEQUENCE [LARGE SCALE GENOMIC DNA]</scope>
    <source>
        <strain evidence="1 2">RL17-350-BIC-A</strain>
    </source>
</reference>
<proteinExistence type="predicted"/>
<protein>
    <submittedName>
        <fullName evidence="1">Uncharacterized protein</fullName>
    </submittedName>
</protein>
<name>A0ABW9AWI0_9BURK</name>
<dbReference type="EMBL" id="JAQQEZ010000024">
    <property type="protein sequence ID" value="MFM0004915.1"/>
    <property type="molecule type" value="Genomic_DNA"/>
</dbReference>
<accession>A0ABW9AWI0</accession>
<comment type="caution">
    <text evidence="1">The sequence shown here is derived from an EMBL/GenBank/DDBJ whole genome shotgun (WGS) entry which is preliminary data.</text>
</comment>
<keyword evidence="2" id="KW-1185">Reference proteome</keyword>